<name>A0A8T0HTI7_CERPU</name>
<evidence type="ECO:0000313" key="2">
    <source>
        <dbReference type="Proteomes" id="UP000822688"/>
    </source>
</evidence>
<dbReference type="AlphaFoldDB" id="A0A8T0HTI7"/>
<dbReference type="EMBL" id="CM026426">
    <property type="protein sequence ID" value="KAG0574045.1"/>
    <property type="molecule type" value="Genomic_DNA"/>
</dbReference>
<keyword evidence="2" id="KW-1185">Reference proteome</keyword>
<evidence type="ECO:0000313" key="1">
    <source>
        <dbReference type="EMBL" id="KAG0574045.1"/>
    </source>
</evidence>
<accession>A0A8T0HTI7</accession>
<protein>
    <submittedName>
        <fullName evidence="1">Uncharacterized protein</fullName>
    </submittedName>
</protein>
<organism evidence="1 2">
    <name type="scientific">Ceratodon purpureus</name>
    <name type="common">Fire moss</name>
    <name type="synonym">Dicranum purpureum</name>
    <dbReference type="NCBI Taxonomy" id="3225"/>
    <lineage>
        <taxon>Eukaryota</taxon>
        <taxon>Viridiplantae</taxon>
        <taxon>Streptophyta</taxon>
        <taxon>Embryophyta</taxon>
        <taxon>Bryophyta</taxon>
        <taxon>Bryophytina</taxon>
        <taxon>Bryopsida</taxon>
        <taxon>Dicranidae</taxon>
        <taxon>Pseudoditrichales</taxon>
        <taxon>Ditrichaceae</taxon>
        <taxon>Ceratodon</taxon>
    </lineage>
</organism>
<reference evidence="1" key="1">
    <citation type="submission" date="2020-06" db="EMBL/GenBank/DDBJ databases">
        <title>WGS assembly of Ceratodon purpureus strain R40.</title>
        <authorList>
            <person name="Carey S.B."/>
            <person name="Jenkins J."/>
            <person name="Shu S."/>
            <person name="Lovell J.T."/>
            <person name="Sreedasyam A."/>
            <person name="Maumus F."/>
            <person name="Tiley G.P."/>
            <person name="Fernandez-Pozo N."/>
            <person name="Barry K."/>
            <person name="Chen C."/>
            <person name="Wang M."/>
            <person name="Lipzen A."/>
            <person name="Daum C."/>
            <person name="Saski C.A."/>
            <person name="Payton A.C."/>
            <person name="Mcbreen J.C."/>
            <person name="Conrad R.E."/>
            <person name="Kollar L.M."/>
            <person name="Olsson S."/>
            <person name="Huttunen S."/>
            <person name="Landis J.B."/>
            <person name="Wickett N.J."/>
            <person name="Johnson M.G."/>
            <person name="Rensing S.A."/>
            <person name="Grimwood J."/>
            <person name="Schmutz J."/>
            <person name="Mcdaniel S.F."/>
        </authorList>
    </citation>
    <scope>NUCLEOTIDE SEQUENCE</scope>
    <source>
        <strain evidence="1">R40</strain>
    </source>
</reference>
<gene>
    <name evidence="1" type="ORF">KC19_VG230400</name>
</gene>
<comment type="caution">
    <text evidence="1">The sequence shown here is derived from an EMBL/GenBank/DDBJ whole genome shotgun (WGS) entry which is preliminary data.</text>
</comment>
<sequence length="75" mass="8551">MGLFHVCMAYTKIGFRVVIPYCYRRSSGGRCPLRTTKGTENADRRVGGGIQFSKYSEPRHKYEQGTPILESFCKI</sequence>
<proteinExistence type="predicted"/>
<dbReference type="Proteomes" id="UP000822688">
    <property type="component" value="Chromosome V"/>
</dbReference>